<evidence type="ECO:0000313" key="3">
    <source>
        <dbReference type="Proteomes" id="UP000001959"/>
    </source>
</evidence>
<evidence type="ECO:0000256" key="1">
    <source>
        <dbReference type="SAM" id="MobiDB-lite"/>
    </source>
</evidence>
<reference evidence="2 3" key="1">
    <citation type="journal article" date="2006" name="J. Bacteriol.">
        <title>Comparative genomic evidence for a close relationship between the dimorphic prosthecate bacteria Hyphomonas neptunium and Caulobacter crescentus.</title>
        <authorList>
            <person name="Badger J.H."/>
            <person name="Hoover T.R."/>
            <person name="Brun Y.V."/>
            <person name="Weiner R.M."/>
            <person name="Laub M.T."/>
            <person name="Alexandre G."/>
            <person name="Mrazek J."/>
            <person name="Ren Q."/>
            <person name="Paulsen I.T."/>
            <person name="Nelson K.E."/>
            <person name="Khouri H.M."/>
            <person name="Radune D."/>
            <person name="Sosa J."/>
            <person name="Dodson R.J."/>
            <person name="Sullivan S.A."/>
            <person name="Rosovitz M.J."/>
            <person name="Madupu R."/>
            <person name="Brinkac L.M."/>
            <person name="Durkin A.S."/>
            <person name="Daugherty S.C."/>
            <person name="Kothari S.P."/>
            <person name="Giglio M.G."/>
            <person name="Zhou L."/>
            <person name="Haft D.H."/>
            <person name="Selengut J.D."/>
            <person name="Davidsen T.M."/>
            <person name="Yang Q."/>
            <person name="Zafar N."/>
            <person name="Ward N.L."/>
        </authorList>
    </citation>
    <scope>NUCLEOTIDE SEQUENCE [LARGE SCALE GENOMIC DNA]</scope>
    <source>
        <strain evidence="2 3">ATCC 15444</strain>
    </source>
</reference>
<proteinExistence type="predicted"/>
<dbReference type="AlphaFoldDB" id="Q0C5Q0"/>
<keyword evidence="3" id="KW-1185">Reference proteome</keyword>
<feature type="compositionally biased region" description="Basic and acidic residues" evidence="1">
    <location>
        <begin position="1"/>
        <end position="19"/>
    </location>
</feature>
<evidence type="ECO:0000313" key="2">
    <source>
        <dbReference type="EMBL" id="ABI77002.1"/>
    </source>
</evidence>
<dbReference type="Proteomes" id="UP000001959">
    <property type="component" value="Chromosome"/>
</dbReference>
<name>Q0C5Q0_HYPNA</name>
<gene>
    <name evidence="2" type="ordered locus">HNE_0210</name>
</gene>
<sequence length="33" mass="3869">MHAAEESRQEDSKEPEEKVHGRRTLRKAMFTSP</sequence>
<organism evidence="2 3">
    <name type="scientific">Hyphomonas neptunium (strain ATCC 15444)</name>
    <dbReference type="NCBI Taxonomy" id="228405"/>
    <lineage>
        <taxon>Bacteria</taxon>
        <taxon>Pseudomonadati</taxon>
        <taxon>Pseudomonadota</taxon>
        <taxon>Alphaproteobacteria</taxon>
        <taxon>Hyphomonadales</taxon>
        <taxon>Hyphomonadaceae</taxon>
        <taxon>Hyphomonas</taxon>
    </lineage>
</organism>
<dbReference type="HOGENOM" id="CLU_3382298_0_0_5"/>
<accession>Q0C5Q0</accession>
<feature type="region of interest" description="Disordered" evidence="1">
    <location>
        <begin position="1"/>
        <end position="33"/>
    </location>
</feature>
<protein>
    <submittedName>
        <fullName evidence="2">Uncharacterized protein</fullName>
    </submittedName>
</protein>
<dbReference type="KEGG" id="hne:HNE_0210"/>
<dbReference type="EMBL" id="CP000158">
    <property type="protein sequence ID" value="ABI77002.1"/>
    <property type="molecule type" value="Genomic_DNA"/>
</dbReference>